<evidence type="ECO:0000313" key="2">
    <source>
        <dbReference type="Proteomes" id="UP000031307"/>
    </source>
</evidence>
<name>A0A0C1EAF6_9BACT</name>
<accession>A0A0C1EAF6</accession>
<proteinExistence type="predicted"/>
<reference evidence="1 2" key="1">
    <citation type="journal article" date="2014" name="Mol. Biol. Evol.">
        <title>Massive expansion of Ubiquitination-related gene families within the Chlamydiae.</title>
        <authorList>
            <person name="Domman D."/>
            <person name="Collingro A."/>
            <person name="Lagkouvardos I."/>
            <person name="Gehre L."/>
            <person name="Weinmaier T."/>
            <person name="Rattei T."/>
            <person name="Subtil A."/>
            <person name="Horn M."/>
        </authorList>
    </citation>
    <scope>NUCLEOTIDE SEQUENCE [LARGE SCALE GENOMIC DNA]</scope>
    <source>
        <strain evidence="1 2">OEW1</strain>
    </source>
</reference>
<sequence length="630" mass="73471">MLLGVVMNEIIQNLAQFITALEEKKSVVCQNGYWYVESSIKSYFRRWFGFDVNRILTIGETWSRCLENLEHIPIQFFAPQKVDIELYLKGTESVLSLLLPYLNEKICHVRAHIKSQEIALRYRLEEKNGGWNRLPKSHAIPPFLFQKALEWKFYRSTVVDKELTHDEINRLDDACRYPAFIKHLQVDSDTCLFFLLWVLQDKNAPALFIEFPKIARNLQNCGLSRRIGRVNPKLLHMHKTPLGEKIIALRMEKQEVSLLDEHKIVCFRGNYRLSLQEIYKIFAQKDFEVGNLEVLADGVVNWNAHQLGWWDADSNEFRQIALSDPLWWQKMPIFEVISLKEAQRRYNLRLDPEAWNVAATSTREALNLDFENSHAFQEIAIPMPGKKFAIYPLGKFATRFPANSWERFTMLCPTVTATIAYPDENVFYNHRQHAYYSFAIKPEQGMKLMGFIKQDIEVSRAGNMVYQIESDNCALWSQGNLERLIGNAVPNLYRMPLLNTEPAGLVAYIFNGIKKLPKFLQVFVLTRAHLFMGAWRGKWIYEKGKKVWKSMRNHFFWETGEVYLPAFVHHQQEIGVLSSGVSLVQQSHRIIKKWFMFLLIKSSLSTLSLNPQMILLKTKRSTGFPRDSTC</sequence>
<dbReference type="AlphaFoldDB" id="A0A0C1EAF6"/>
<evidence type="ECO:0000313" key="1">
    <source>
        <dbReference type="EMBL" id="KIA77043.1"/>
    </source>
</evidence>
<comment type="caution">
    <text evidence="1">The sequence shown here is derived from an EMBL/GenBank/DDBJ whole genome shotgun (WGS) entry which is preliminary data.</text>
</comment>
<protein>
    <submittedName>
        <fullName evidence="1">Uncharacterized protein</fullName>
    </submittedName>
</protein>
<gene>
    <name evidence="1" type="ORF">DB43_GW00110</name>
</gene>
<dbReference type="EMBL" id="JSAM01000092">
    <property type="protein sequence ID" value="KIA77043.1"/>
    <property type="molecule type" value="Genomic_DNA"/>
</dbReference>
<dbReference type="PATRIC" id="fig|83552.4.peg.1820"/>
<organism evidence="1 2">
    <name type="scientific">Parachlamydia acanthamoebae</name>
    <dbReference type="NCBI Taxonomy" id="83552"/>
    <lineage>
        <taxon>Bacteria</taxon>
        <taxon>Pseudomonadati</taxon>
        <taxon>Chlamydiota</taxon>
        <taxon>Chlamydiia</taxon>
        <taxon>Parachlamydiales</taxon>
        <taxon>Parachlamydiaceae</taxon>
        <taxon>Parachlamydia</taxon>
    </lineage>
</organism>
<dbReference type="Proteomes" id="UP000031307">
    <property type="component" value="Unassembled WGS sequence"/>
</dbReference>